<accession>A0A938XQQ3</accession>
<dbReference type="PANTHER" id="PTHR37841:SF1">
    <property type="entry name" value="DUF3298 DOMAIN-CONTAINING PROTEIN"/>
    <property type="match status" value="1"/>
</dbReference>
<dbReference type="InterPro" id="IPR032774">
    <property type="entry name" value="WG_beta_rep"/>
</dbReference>
<organism evidence="1 2">
    <name type="scientific">Halanaerobacter jeridensis</name>
    <dbReference type="NCBI Taxonomy" id="706427"/>
    <lineage>
        <taxon>Bacteria</taxon>
        <taxon>Bacillati</taxon>
        <taxon>Bacillota</taxon>
        <taxon>Clostridia</taxon>
        <taxon>Halanaerobiales</taxon>
        <taxon>Halobacteroidaceae</taxon>
        <taxon>Halanaerobacter</taxon>
    </lineage>
</organism>
<gene>
    <name evidence="1" type="ORF">JOC47_000435</name>
</gene>
<dbReference type="AlphaFoldDB" id="A0A938XQQ3"/>
<dbReference type="SUPFAM" id="SSF69360">
    <property type="entry name" value="Cell wall binding repeat"/>
    <property type="match status" value="1"/>
</dbReference>
<dbReference type="PROSITE" id="PS51257">
    <property type="entry name" value="PROKAR_LIPOPROTEIN"/>
    <property type="match status" value="1"/>
</dbReference>
<evidence type="ECO:0000313" key="1">
    <source>
        <dbReference type="EMBL" id="MBM7555610.1"/>
    </source>
</evidence>
<dbReference type="Pfam" id="PF14903">
    <property type="entry name" value="WG_beta_rep"/>
    <property type="match status" value="4"/>
</dbReference>
<sequence>MVSKIRTIIIITIVLMMGGCNSIENPENQNLNLFEKEGLYGYKTTDGETVIPAKYILAHEFSEHGIAPVLDVEKGWIYINKSQQVVIKPYEVNNGYDEFSDGLARFKKEDKIGFFNKKGEVIIPDKFEYATKFIRGIAAVAKDLEIKKDGELRLPVGGKWGFINKSGKLIVQYKFDNVIFPFNEEGKAVVVYNGKKVYVNRNGEVLESYK</sequence>
<keyword evidence="2" id="KW-1185">Reference proteome</keyword>
<proteinExistence type="predicted"/>
<reference evidence="1" key="1">
    <citation type="submission" date="2021-01" db="EMBL/GenBank/DDBJ databases">
        <title>Genomic Encyclopedia of Type Strains, Phase IV (KMG-IV): sequencing the most valuable type-strain genomes for metagenomic binning, comparative biology and taxonomic classification.</title>
        <authorList>
            <person name="Goeker M."/>
        </authorList>
    </citation>
    <scope>NUCLEOTIDE SEQUENCE</scope>
    <source>
        <strain evidence="1">DSM 23230</strain>
    </source>
</reference>
<protein>
    <recommendedName>
        <fullName evidence="3">WG repeat-containing protein</fullName>
    </recommendedName>
</protein>
<dbReference type="PANTHER" id="PTHR37841">
    <property type="entry name" value="GLR2918 PROTEIN"/>
    <property type="match status" value="1"/>
</dbReference>
<evidence type="ECO:0008006" key="3">
    <source>
        <dbReference type="Google" id="ProtNLM"/>
    </source>
</evidence>
<name>A0A938XQQ3_9FIRM</name>
<dbReference type="RefSeq" id="WP_204700338.1">
    <property type="nucleotide sequence ID" value="NZ_JAFBDQ010000002.1"/>
</dbReference>
<evidence type="ECO:0000313" key="2">
    <source>
        <dbReference type="Proteomes" id="UP000774000"/>
    </source>
</evidence>
<dbReference type="EMBL" id="JAFBDQ010000002">
    <property type="protein sequence ID" value="MBM7555610.1"/>
    <property type="molecule type" value="Genomic_DNA"/>
</dbReference>
<dbReference type="Proteomes" id="UP000774000">
    <property type="component" value="Unassembled WGS sequence"/>
</dbReference>
<comment type="caution">
    <text evidence="1">The sequence shown here is derived from an EMBL/GenBank/DDBJ whole genome shotgun (WGS) entry which is preliminary data.</text>
</comment>